<dbReference type="Proteomes" id="UP000789508">
    <property type="component" value="Unassembled WGS sequence"/>
</dbReference>
<protein>
    <submittedName>
        <fullName evidence="1">11513_t:CDS:1</fullName>
    </submittedName>
</protein>
<evidence type="ECO:0000313" key="2">
    <source>
        <dbReference type="Proteomes" id="UP000789508"/>
    </source>
</evidence>
<dbReference type="EMBL" id="CAJVPS010000012">
    <property type="protein sequence ID" value="CAG8440125.1"/>
    <property type="molecule type" value="Genomic_DNA"/>
</dbReference>
<organism evidence="1 2">
    <name type="scientific">Ambispora leptoticha</name>
    <dbReference type="NCBI Taxonomy" id="144679"/>
    <lineage>
        <taxon>Eukaryota</taxon>
        <taxon>Fungi</taxon>
        <taxon>Fungi incertae sedis</taxon>
        <taxon>Mucoromycota</taxon>
        <taxon>Glomeromycotina</taxon>
        <taxon>Glomeromycetes</taxon>
        <taxon>Archaeosporales</taxon>
        <taxon>Ambisporaceae</taxon>
        <taxon>Ambispora</taxon>
    </lineage>
</organism>
<accession>A0A9N8V2D5</accession>
<comment type="caution">
    <text evidence="1">The sequence shown here is derived from an EMBL/GenBank/DDBJ whole genome shotgun (WGS) entry which is preliminary data.</text>
</comment>
<name>A0A9N8V2D5_9GLOM</name>
<sequence length="211" mass="23229">MATKELRHGPYSYLGGSSEEYSAMGETLTEQYYVKEEATTNYVPAVALLVGNRGLTSWKLVILSNLSAGEVNGTLCGARGEQNGLDTRVVHALNDDTLARVKLKGIDGDSHKQWSMWFNPIQRVEPYQGLTCLAKLRKLNGGYPNTGAAWPSSVRAVRPTAKVTWRKERMTSGRHGPYALGDTRATMFRLEAATRLHEGGIASNRKSAMLR</sequence>
<dbReference type="AlphaFoldDB" id="A0A9N8V2D5"/>
<gene>
    <name evidence="1" type="ORF">ALEPTO_LOCUS234</name>
</gene>
<reference evidence="1" key="1">
    <citation type="submission" date="2021-06" db="EMBL/GenBank/DDBJ databases">
        <authorList>
            <person name="Kallberg Y."/>
            <person name="Tangrot J."/>
            <person name="Rosling A."/>
        </authorList>
    </citation>
    <scope>NUCLEOTIDE SEQUENCE</scope>
    <source>
        <strain evidence="1">FL130A</strain>
    </source>
</reference>
<proteinExistence type="predicted"/>
<dbReference type="OrthoDB" id="2437698at2759"/>
<evidence type="ECO:0000313" key="1">
    <source>
        <dbReference type="EMBL" id="CAG8440125.1"/>
    </source>
</evidence>
<keyword evidence="2" id="KW-1185">Reference proteome</keyword>